<evidence type="ECO:0000313" key="4">
    <source>
        <dbReference type="Proteomes" id="UP001562354"/>
    </source>
</evidence>
<evidence type="ECO:0000313" key="3">
    <source>
        <dbReference type="EMBL" id="KAL1306323.1"/>
    </source>
</evidence>
<accession>A0ABR3PJY8</accession>
<dbReference type="PANTHER" id="PTHR48081">
    <property type="entry name" value="AB HYDROLASE SUPERFAMILY PROTEIN C4A8.06C"/>
    <property type="match status" value="1"/>
</dbReference>
<organism evidence="3 4">
    <name type="scientific">Neodothiora populina</name>
    <dbReference type="NCBI Taxonomy" id="2781224"/>
    <lineage>
        <taxon>Eukaryota</taxon>
        <taxon>Fungi</taxon>
        <taxon>Dikarya</taxon>
        <taxon>Ascomycota</taxon>
        <taxon>Pezizomycotina</taxon>
        <taxon>Dothideomycetes</taxon>
        <taxon>Dothideomycetidae</taxon>
        <taxon>Dothideales</taxon>
        <taxon>Dothioraceae</taxon>
        <taxon>Neodothiora</taxon>
    </lineage>
</organism>
<dbReference type="Pfam" id="PF07859">
    <property type="entry name" value="Abhydrolase_3"/>
    <property type="match status" value="1"/>
</dbReference>
<gene>
    <name evidence="3" type="ORF">AAFC00_005043</name>
</gene>
<evidence type="ECO:0000256" key="1">
    <source>
        <dbReference type="ARBA" id="ARBA00022801"/>
    </source>
</evidence>
<dbReference type="Gene3D" id="3.40.50.1820">
    <property type="entry name" value="alpha/beta hydrolase"/>
    <property type="match status" value="1"/>
</dbReference>
<dbReference type="InterPro" id="IPR013094">
    <property type="entry name" value="AB_hydrolase_3"/>
</dbReference>
<keyword evidence="1" id="KW-0378">Hydrolase</keyword>
<proteinExistence type="predicted"/>
<protein>
    <recommendedName>
        <fullName evidence="2">Alpha/beta hydrolase fold-3 domain-containing protein</fullName>
    </recommendedName>
</protein>
<dbReference type="InterPro" id="IPR029058">
    <property type="entry name" value="AB_hydrolase_fold"/>
</dbReference>
<dbReference type="InterPro" id="IPR050300">
    <property type="entry name" value="GDXG_lipolytic_enzyme"/>
</dbReference>
<dbReference type="SUPFAM" id="SSF53474">
    <property type="entry name" value="alpha/beta-Hydrolases"/>
    <property type="match status" value="1"/>
</dbReference>
<dbReference type="PANTHER" id="PTHR48081:SF3">
    <property type="entry name" value="ALPHA_BETA HYDROLASE FOLD-3 DOMAIN-CONTAINING PROTEIN"/>
    <property type="match status" value="1"/>
</dbReference>
<reference evidence="3 4" key="1">
    <citation type="submission" date="2024-07" db="EMBL/GenBank/DDBJ databases">
        <title>Draft sequence of the Neodothiora populina.</title>
        <authorList>
            <person name="Drown D.D."/>
            <person name="Schuette U.S."/>
            <person name="Buechlein A.B."/>
            <person name="Rusch D.R."/>
            <person name="Winton L.W."/>
            <person name="Adams G.A."/>
        </authorList>
    </citation>
    <scope>NUCLEOTIDE SEQUENCE [LARGE SCALE GENOMIC DNA]</scope>
    <source>
        <strain evidence="3 4">CPC 39397</strain>
    </source>
</reference>
<name>A0ABR3PJY8_9PEZI</name>
<sequence>MSFITQIRNKVLVTVVRWVAGSSVGASNNSTHQDETRYVQSRETDRTIKVHVYKPSDVLEPSPVLINFHGSGFVMYMHGTDDEYALRVARDTHCTVLDVQYRLAPEHPYPAALHDAEDVIRYVLARPQEFDAGSIAISGFSAGGNFALGLSGHVFPQNTFRHVLAFYPPTDLAKDPRTKVAPDTSGEPLATWMTDIFNDCYIPEGTDKKEPLISPYYIAGDKFPASMFFITCAQDNLAPETEELVDNIKRSPGKHVVHRRVELCGHAWDKSYKPGTPQEKAKDDAYTLAVEFLNKK</sequence>
<dbReference type="Proteomes" id="UP001562354">
    <property type="component" value="Unassembled WGS sequence"/>
</dbReference>
<comment type="caution">
    <text evidence="3">The sequence shown here is derived from an EMBL/GenBank/DDBJ whole genome shotgun (WGS) entry which is preliminary data.</text>
</comment>
<keyword evidence="4" id="KW-1185">Reference proteome</keyword>
<dbReference type="GeneID" id="95978743"/>
<dbReference type="RefSeq" id="XP_069202596.1">
    <property type="nucleotide sequence ID" value="XM_069344770.1"/>
</dbReference>
<dbReference type="EMBL" id="JBFMKM010000004">
    <property type="protein sequence ID" value="KAL1306323.1"/>
    <property type="molecule type" value="Genomic_DNA"/>
</dbReference>
<feature type="domain" description="Alpha/beta hydrolase fold-3" evidence="2">
    <location>
        <begin position="65"/>
        <end position="268"/>
    </location>
</feature>
<evidence type="ECO:0000259" key="2">
    <source>
        <dbReference type="Pfam" id="PF07859"/>
    </source>
</evidence>